<evidence type="ECO:0008006" key="4">
    <source>
        <dbReference type="Google" id="ProtNLM"/>
    </source>
</evidence>
<evidence type="ECO:0000313" key="2">
    <source>
        <dbReference type="EMBL" id="QIS15009.1"/>
    </source>
</evidence>
<keyword evidence="1" id="KW-0812">Transmembrane</keyword>
<dbReference type="SUPFAM" id="SSF56601">
    <property type="entry name" value="beta-lactamase/transpeptidase-like"/>
    <property type="match status" value="1"/>
</dbReference>
<dbReference type="KEGG" id="nah:F5544_35895"/>
<keyword evidence="1" id="KW-1133">Transmembrane helix</keyword>
<dbReference type="RefSeq" id="WP_238846834.1">
    <property type="nucleotide sequence ID" value="NZ_CP046172.1"/>
</dbReference>
<accession>A0A6G9YNY6</accession>
<dbReference type="Gene3D" id="3.40.710.10">
    <property type="entry name" value="DD-peptidase/beta-lactamase superfamily"/>
    <property type="match status" value="1"/>
</dbReference>
<dbReference type="InterPro" id="IPR012338">
    <property type="entry name" value="Beta-lactam/transpept-like"/>
</dbReference>
<name>A0A6G9YNY6_9NOCA</name>
<sequence length="340" mass="36180">MCCAEPIQDPRRTRGQLISSAVRLGLAVTAGLVAAGIGMNSAGADPISDAIPTGAEAGFVVFDRTAGRATIELDAHKRFRSASVVKLLIAIDYLESHDAQHLPAADAERLEAMLRSSDDDVASYLWIEDGWQTIIDRMVARIGLTDTAPPAARGMWGYTAISAADVVQIYRYILERADPAVRRFIMDNLHASTKCGQDGFDQSFGIGRALGRPAAVKQGWSGFGDAPDPDKLCAPSNPKPPIPADALSASATKNLTFGPDGIREMWSPTQGTPPEPPAINLTKRAMHTTGTAGVDDEKIIVLLSLEPTGTPWDVSAQRITVLTKAIDLANWSETTGLGAH</sequence>
<proteinExistence type="predicted"/>
<keyword evidence="1" id="KW-0472">Membrane</keyword>
<feature type="transmembrane region" description="Helical" evidence="1">
    <location>
        <begin position="21"/>
        <end position="39"/>
    </location>
</feature>
<dbReference type="Proteomes" id="UP000503540">
    <property type="component" value="Chromosome"/>
</dbReference>
<gene>
    <name evidence="2" type="ORF">F5544_35895</name>
</gene>
<evidence type="ECO:0000256" key="1">
    <source>
        <dbReference type="SAM" id="Phobius"/>
    </source>
</evidence>
<protein>
    <recommendedName>
        <fullName evidence="4">Serine hydrolase</fullName>
    </recommendedName>
</protein>
<evidence type="ECO:0000313" key="3">
    <source>
        <dbReference type="Proteomes" id="UP000503540"/>
    </source>
</evidence>
<reference evidence="2 3" key="1">
    <citation type="journal article" date="2019" name="ACS Chem. Biol.">
        <title>Identification and Mobilization of a Cryptic Antibiotic Biosynthesis Gene Locus from a Human-Pathogenic Nocardia Isolate.</title>
        <authorList>
            <person name="Herisse M."/>
            <person name="Ishida K."/>
            <person name="Porter J.L."/>
            <person name="Howden B."/>
            <person name="Hertweck C."/>
            <person name="Stinear T.P."/>
            <person name="Pidot S.J."/>
        </authorList>
    </citation>
    <scope>NUCLEOTIDE SEQUENCE [LARGE SCALE GENOMIC DNA]</scope>
    <source>
        <strain evidence="2 3">AUSMDU00012717</strain>
    </source>
</reference>
<dbReference type="EMBL" id="CP046172">
    <property type="protein sequence ID" value="QIS15009.1"/>
    <property type="molecule type" value="Genomic_DNA"/>
</dbReference>
<keyword evidence="3" id="KW-1185">Reference proteome</keyword>
<organism evidence="2 3">
    <name type="scientific">Nocardia arthritidis</name>
    <dbReference type="NCBI Taxonomy" id="228602"/>
    <lineage>
        <taxon>Bacteria</taxon>
        <taxon>Bacillati</taxon>
        <taxon>Actinomycetota</taxon>
        <taxon>Actinomycetes</taxon>
        <taxon>Mycobacteriales</taxon>
        <taxon>Nocardiaceae</taxon>
        <taxon>Nocardia</taxon>
    </lineage>
</organism>
<dbReference type="AlphaFoldDB" id="A0A6G9YNY6"/>